<comment type="similarity">
    <text evidence="1 3">Belongs to the UreD family.</text>
</comment>
<comment type="subcellular location">
    <subcellularLocation>
        <location evidence="3">Cytoplasm</location>
    </subcellularLocation>
</comment>
<evidence type="ECO:0000256" key="3">
    <source>
        <dbReference type="HAMAP-Rule" id="MF_01384"/>
    </source>
</evidence>
<dbReference type="InterPro" id="IPR002669">
    <property type="entry name" value="UreD"/>
</dbReference>
<dbReference type="PANTHER" id="PTHR33643">
    <property type="entry name" value="UREASE ACCESSORY PROTEIN D"/>
    <property type="match status" value="1"/>
</dbReference>
<organism evidence="4 5">
    <name type="scientific">Luteolibacter algae</name>
    <dbReference type="NCBI Taxonomy" id="454151"/>
    <lineage>
        <taxon>Bacteria</taxon>
        <taxon>Pseudomonadati</taxon>
        <taxon>Verrucomicrobiota</taxon>
        <taxon>Verrucomicrobiia</taxon>
        <taxon>Verrucomicrobiales</taxon>
        <taxon>Verrucomicrobiaceae</taxon>
        <taxon>Luteolibacter</taxon>
    </lineage>
</organism>
<evidence type="ECO:0000313" key="4">
    <source>
        <dbReference type="EMBL" id="MFD2257812.1"/>
    </source>
</evidence>
<evidence type="ECO:0000256" key="1">
    <source>
        <dbReference type="ARBA" id="ARBA00007177"/>
    </source>
</evidence>
<comment type="caution">
    <text evidence="4">The sequence shown here is derived from an EMBL/GenBank/DDBJ whole genome shotgun (WGS) entry which is preliminary data.</text>
</comment>
<dbReference type="Pfam" id="PF01774">
    <property type="entry name" value="UreD"/>
    <property type="match status" value="1"/>
</dbReference>
<keyword evidence="2 3" id="KW-0143">Chaperone</keyword>
<proteinExistence type="inferred from homology"/>
<dbReference type="HAMAP" id="MF_01384">
    <property type="entry name" value="UreD"/>
    <property type="match status" value="1"/>
</dbReference>
<dbReference type="EMBL" id="JBHUIT010000031">
    <property type="protein sequence ID" value="MFD2257812.1"/>
    <property type="molecule type" value="Genomic_DNA"/>
</dbReference>
<keyword evidence="5" id="KW-1185">Reference proteome</keyword>
<evidence type="ECO:0000256" key="2">
    <source>
        <dbReference type="ARBA" id="ARBA00023186"/>
    </source>
</evidence>
<comment type="subunit">
    <text evidence="3">UreD, UreF and UreG form a complex that acts as a GTP-hydrolysis-dependent molecular chaperone, activating the urease apoprotein by helping to assemble the nickel containing metallocenter of UreC. The UreE protein probably delivers the nickel.</text>
</comment>
<dbReference type="Proteomes" id="UP001597375">
    <property type="component" value="Unassembled WGS sequence"/>
</dbReference>
<accession>A0ABW5D9R3</accession>
<name>A0ABW5D9R3_9BACT</name>
<sequence length="280" mass="31227">MQLMTGNSLSGHLRLRCEVRADGVPFLSRQSFRAPVHLSKSHVSEDGSELVVTVINPTAGFFDGDRLLSDISVGAKARLVMSTPSSSRVFRMRKYDGKAAICEQKFSVEADGFLEWIPEAFIPHAGARYVQRTEIELEREAGLLFIDWISPGRVAHGEIFQYESLRWEFDLKMAGKLVARERYEMPGEGLEGITAMFEAGHYISIYVAGEMQENWPASEIDALSGADVYLGHGALEGGEVRVVRALCRDSLAARRLIERLRSLLYKNANLKAPSLGRIFM</sequence>
<keyword evidence="3" id="KW-0996">Nickel insertion</keyword>
<reference evidence="5" key="1">
    <citation type="journal article" date="2019" name="Int. J. Syst. Evol. Microbiol.">
        <title>The Global Catalogue of Microorganisms (GCM) 10K type strain sequencing project: providing services to taxonomists for standard genome sequencing and annotation.</title>
        <authorList>
            <consortium name="The Broad Institute Genomics Platform"/>
            <consortium name="The Broad Institute Genome Sequencing Center for Infectious Disease"/>
            <person name="Wu L."/>
            <person name="Ma J."/>
        </authorList>
    </citation>
    <scope>NUCLEOTIDE SEQUENCE [LARGE SCALE GENOMIC DNA]</scope>
    <source>
        <strain evidence="5">CGMCC 4.7106</strain>
    </source>
</reference>
<evidence type="ECO:0000313" key="5">
    <source>
        <dbReference type="Proteomes" id="UP001597375"/>
    </source>
</evidence>
<protein>
    <recommendedName>
        <fullName evidence="3">Urease accessory protein UreD</fullName>
    </recommendedName>
</protein>
<comment type="function">
    <text evidence="3">Required for maturation of urease via the functional incorporation of the urease nickel metallocenter.</text>
</comment>
<dbReference type="PANTHER" id="PTHR33643:SF1">
    <property type="entry name" value="UREASE ACCESSORY PROTEIN D"/>
    <property type="match status" value="1"/>
</dbReference>
<keyword evidence="3" id="KW-0963">Cytoplasm</keyword>
<gene>
    <name evidence="3" type="primary">ureD</name>
    <name evidence="4" type="ORF">ACFSSA_14110</name>
</gene>